<dbReference type="PANTHER" id="PTHR32026">
    <property type="entry name" value="METHYLTRANSFERASE-LIKE PROTEIN 24"/>
    <property type="match status" value="1"/>
</dbReference>
<name>T1FGK9_HELRO</name>
<dbReference type="InterPro" id="IPR025714">
    <property type="entry name" value="Methyltranfer_dom"/>
</dbReference>
<evidence type="ECO:0000313" key="4">
    <source>
        <dbReference type="Proteomes" id="UP000015101"/>
    </source>
</evidence>
<proteinExistence type="predicted"/>
<dbReference type="AlphaFoldDB" id="T1FGK9"/>
<dbReference type="Pfam" id="PF13383">
    <property type="entry name" value="Methyltransf_22"/>
    <property type="match status" value="1"/>
</dbReference>
<reference evidence="4" key="1">
    <citation type="submission" date="2012-12" db="EMBL/GenBank/DDBJ databases">
        <authorList>
            <person name="Hellsten U."/>
            <person name="Grimwood J."/>
            <person name="Chapman J.A."/>
            <person name="Shapiro H."/>
            <person name="Aerts A."/>
            <person name="Otillar R.P."/>
            <person name="Terry A.Y."/>
            <person name="Boore J.L."/>
            <person name="Simakov O."/>
            <person name="Marletaz F."/>
            <person name="Cho S.-J."/>
            <person name="Edsinger-Gonzales E."/>
            <person name="Havlak P."/>
            <person name="Kuo D.-H."/>
            <person name="Larsson T."/>
            <person name="Lv J."/>
            <person name="Arendt D."/>
            <person name="Savage R."/>
            <person name="Osoegawa K."/>
            <person name="de Jong P."/>
            <person name="Lindberg D.R."/>
            <person name="Seaver E.C."/>
            <person name="Weisblat D.A."/>
            <person name="Putnam N.H."/>
            <person name="Grigoriev I.V."/>
            <person name="Rokhsar D.S."/>
        </authorList>
    </citation>
    <scope>NUCLEOTIDE SEQUENCE</scope>
</reference>
<sequence length="282" mass="32697">MFDIGKKITSKSRNYKDFLLQWKRITKLSYEKIKVLHESLQNDLKLGKAFLMDSKLWMGLNGKEVYSRYPGIIFLDSYKGPKLILDEFNVKGITEASLDTLEMVYEKMITSIHVLCLNMTRYGNIDDGGWEVCTSQPYNLQEGCSVFSFGINFDFSFDDDIGISNNCSVFSFDPSMSSEDHVRSDNVYFYQIGLGPLNSVTRDRWIVKSFRSIIEILQIPNNVIDVLKIDIEYDEWDSLRMMINDGSLLNVKQLLFEVDYDIEMLEGENLVNANKYLDPKKY</sequence>
<dbReference type="eggNOG" id="ENOG502QRD5">
    <property type="taxonomic scope" value="Eukaryota"/>
</dbReference>
<reference evidence="3" key="3">
    <citation type="submission" date="2015-06" db="UniProtKB">
        <authorList>
            <consortium name="EnsemblMetazoa"/>
        </authorList>
    </citation>
    <scope>IDENTIFICATION</scope>
</reference>
<dbReference type="RefSeq" id="XP_009028597.1">
    <property type="nucleotide sequence ID" value="XM_009030349.1"/>
</dbReference>
<dbReference type="InterPro" id="IPR026913">
    <property type="entry name" value="METTL24"/>
</dbReference>
<dbReference type="Proteomes" id="UP000015101">
    <property type="component" value="Unassembled WGS sequence"/>
</dbReference>
<keyword evidence="4" id="KW-1185">Reference proteome</keyword>
<accession>T1FGK9</accession>
<gene>
    <name evidence="3" type="primary">20207958</name>
    <name evidence="2" type="ORF">HELRODRAFT_181073</name>
</gene>
<dbReference type="InParanoid" id="T1FGK9"/>
<dbReference type="EnsemblMetazoa" id="HelroT181073">
    <property type="protein sequence ID" value="HelroP181073"/>
    <property type="gene ID" value="HelroG181073"/>
</dbReference>
<organism evidence="3 4">
    <name type="scientific">Helobdella robusta</name>
    <name type="common">Californian leech</name>
    <dbReference type="NCBI Taxonomy" id="6412"/>
    <lineage>
        <taxon>Eukaryota</taxon>
        <taxon>Metazoa</taxon>
        <taxon>Spiralia</taxon>
        <taxon>Lophotrochozoa</taxon>
        <taxon>Annelida</taxon>
        <taxon>Clitellata</taxon>
        <taxon>Hirudinea</taxon>
        <taxon>Rhynchobdellida</taxon>
        <taxon>Glossiphoniidae</taxon>
        <taxon>Helobdella</taxon>
    </lineage>
</organism>
<feature type="domain" description="Methyltransferase" evidence="1">
    <location>
        <begin position="115"/>
        <end position="259"/>
    </location>
</feature>
<dbReference type="GeneID" id="20207958"/>
<evidence type="ECO:0000313" key="2">
    <source>
        <dbReference type="EMBL" id="ESN93327.1"/>
    </source>
</evidence>
<dbReference type="PANTHER" id="PTHR32026:SF10">
    <property type="entry name" value="METHYLTRANSFERASE-LIKE PROTEIN 24-RELATED"/>
    <property type="match status" value="1"/>
</dbReference>
<protein>
    <recommendedName>
        <fullName evidence="1">Methyltransferase domain-containing protein</fullName>
    </recommendedName>
</protein>
<dbReference type="KEGG" id="hro:HELRODRAFT_181073"/>
<dbReference type="CTD" id="20207958"/>
<dbReference type="OrthoDB" id="10006218at2759"/>
<reference evidence="2 4" key="2">
    <citation type="journal article" date="2013" name="Nature">
        <title>Insights into bilaterian evolution from three spiralian genomes.</title>
        <authorList>
            <person name="Simakov O."/>
            <person name="Marletaz F."/>
            <person name="Cho S.J."/>
            <person name="Edsinger-Gonzales E."/>
            <person name="Havlak P."/>
            <person name="Hellsten U."/>
            <person name="Kuo D.H."/>
            <person name="Larsson T."/>
            <person name="Lv J."/>
            <person name="Arendt D."/>
            <person name="Savage R."/>
            <person name="Osoegawa K."/>
            <person name="de Jong P."/>
            <person name="Grimwood J."/>
            <person name="Chapman J.A."/>
            <person name="Shapiro H."/>
            <person name="Aerts A."/>
            <person name="Otillar R.P."/>
            <person name="Terry A.Y."/>
            <person name="Boore J.L."/>
            <person name="Grigoriev I.V."/>
            <person name="Lindberg D.R."/>
            <person name="Seaver E.C."/>
            <person name="Weisblat D.A."/>
            <person name="Putnam N.H."/>
            <person name="Rokhsar D.S."/>
        </authorList>
    </citation>
    <scope>NUCLEOTIDE SEQUENCE</scope>
</reference>
<dbReference type="EMBL" id="AMQM01007456">
    <property type="status" value="NOT_ANNOTATED_CDS"/>
    <property type="molecule type" value="Genomic_DNA"/>
</dbReference>
<evidence type="ECO:0000313" key="3">
    <source>
        <dbReference type="EnsemblMetazoa" id="HelroP181073"/>
    </source>
</evidence>
<dbReference type="EMBL" id="KB097620">
    <property type="protein sequence ID" value="ESN93327.1"/>
    <property type="molecule type" value="Genomic_DNA"/>
</dbReference>
<evidence type="ECO:0000259" key="1">
    <source>
        <dbReference type="Pfam" id="PF13383"/>
    </source>
</evidence>
<dbReference type="HOGENOM" id="CLU_987915_0_0_1"/>